<name>A0AA97CW07_9ACTN</name>
<dbReference type="EMBL" id="CP128986">
    <property type="protein sequence ID" value="WOC13545.1"/>
    <property type="molecule type" value="Genomic_DNA"/>
</dbReference>
<dbReference type="GO" id="GO:0005524">
    <property type="term" value="F:ATP binding"/>
    <property type="evidence" value="ECO:0007669"/>
    <property type="project" value="UniProtKB-KW"/>
</dbReference>
<dbReference type="SUPFAM" id="SSF52540">
    <property type="entry name" value="P-loop containing nucleoside triphosphate hydrolases"/>
    <property type="match status" value="1"/>
</dbReference>
<dbReference type="GO" id="GO:0016887">
    <property type="term" value="F:ATP hydrolysis activity"/>
    <property type="evidence" value="ECO:0007669"/>
    <property type="project" value="InterPro"/>
</dbReference>
<feature type="domain" description="ABC transporter" evidence="8">
    <location>
        <begin position="335"/>
        <end position="544"/>
    </location>
</feature>
<feature type="domain" description="ABC transmembrane type-1" evidence="9">
    <location>
        <begin position="19"/>
        <end position="297"/>
    </location>
</feature>
<dbReference type="InterPro" id="IPR017871">
    <property type="entry name" value="ABC_transporter-like_CS"/>
</dbReference>
<comment type="subcellular location">
    <subcellularLocation>
        <location evidence="1">Cell membrane</location>
        <topology evidence="1">Multi-pass membrane protein</topology>
    </subcellularLocation>
</comment>
<dbReference type="Gene3D" id="1.20.1560.10">
    <property type="entry name" value="ABC transporter type 1, transmembrane domain"/>
    <property type="match status" value="1"/>
</dbReference>
<feature type="transmembrane region" description="Helical" evidence="7">
    <location>
        <begin position="139"/>
        <end position="172"/>
    </location>
</feature>
<dbReference type="PROSITE" id="PS00211">
    <property type="entry name" value="ABC_TRANSPORTER_1"/>
    <property type="match status" value="1"/>
</dbReference>
<keyword evidence="6 7" id="KW-0472">Membrane</keyword>
<dbReference type="AlphaFoldDB" id="A0AA97CW07"/>
<dbReference type="Pfam" id="PF00664">
    <property type="entry name" value="ABC_membrane"/>
    <property type="match status" value="1"/>
</dbReference>
<dbReference type="InterPro" id="IPR011527">
    <property type="entry name" value="ABC1_TM_dom"/>
</dbReference>
<feature type="transmembrane region" description="Helical" evidence="7">
    <location>
        <begin position="17"/>
        <end position="42"/>
    </location>
</feature>
<sequence length="545" mass="56833">MMVVRVLWREAARFPTWLAGAVVLLTAISATYIAQAIAVAWAMTAAVDGRRGDVVVALGAIVVILGIRVASMLAQTSVAARLGGRVRAAIRRRALTAVLSPASLHDETVRDGTLRATVTDGVDGTDSYVAKYIPALAQLAVVCPMVIVALLFLAPIAAAAVAVGVLVALLGPKVWRRLSARRGREHWDSYESLSADLLESLRGMPTLRVLGDVPGTRVAIGRRSEALRTATERSMRVSLAETGVTDFAVQAGLFAAAAAAIGAATTGHSPTMEVYLVLLLASEAFRPVRDLSKHWHAGFLGVSAIVGLERIGAFDAAPSVVEPQPTRLSGSAHELRVSGVSFTYPGAAAPVLDELTLAATTGTISAIVGASGAGKSTLLDVLLGFLRPDVGSIYLDGRPLHPGDVAVLSQHPVLFAGTVADNLGAARPVTRSEMVDACRDAGVLVDVQQLSDGFDTVVAENGHNLSGGQRQRLALARALLAARPVLLVDEPTSALDAERAAGVLDTLHRVAADRIVVMVSHRPESLAAVPDVYRLDGGVLVREAG</sequence>
<dbReference type="InterPro" id="IPR027417">
    <property type="entry name" value="P-loop_NTPase"/>
</dbReference>
<evidence type="ECO:0000256" key="2">
    <source>
        <dbReference type="ARBA" id="ARBA00022692"/>
    </source>
</evidence>
<dbReference type="RefSeq" id="WP_420039359.1">
    <property type="nucleotide sequence ID" value="NZ_CP128986.1"/>
</dbReference>
<keyword evidence="2 7" id="KW-0812">Transmembrane</keyword>
<dbReference type="PANTHER" id="PTHR24221:SF590">
    <property type="entry name" value="COMPONENT LINKED WITH THE ASSEMBLY OF CYTOCHROME' TRANSPORT TRANSMEMBRANE ATP-BINDING PROTEIN ABC TRANSPORTER CYDD-RELATED"/>
    <property type="match status" value="1"/>
</dbReference>
<dbReference type="SUPFAM" id="SSF90123">
    <property type="entry name" value="ABC transporter transmembrane region"/>
    <property type="match status" value="1"/>
</dbReference>
<feature type="transmembrane region" description="Helical" evidence="7">
    <location>
        <begin position="54"/>
        <end position="74"/>
    </location>
</feature>
<evidence type="ECO:0000313" key="10">
    <source>
        <dbReference type="EMBL" id="WOC13545.1"/>
    </source>
</evidence>
<evidence type="ECO:0000256" key="4">
    <source>
        <dbReference type="ARBA" id="ARBA00022840"/>
    </source>
</evidence>
<organism evidence="10">
    <name type="scientific">Gordonia sp. MP11Mi</name>
    <dbReference type="NCBI Taxonomy" id="3022769"/>
    <lineage>
        <taxon>Bacteria</taxon>
        <taxon>Bacillati</taxon>
        <taxon>Actinomycetota</taxon>
        <taxon>Actinomycetes</taxon>
        <taxon>Mycobacteriales</taxon>
        <taxon>Gordoniaceae</taxon>
        <taxon>Gordonia</taxon>
    </lineage>
</organism>
<dbReference type="Gene3D" id="3.40.50.300">
    <property type="entry name" value="P-loop containing nucleotide triphosphate hydrolases"/>
    <property type="match status" value="1"/>
</dbReference>
<keyword evidence="3" id="KW-0547">Nucleotide-binding</keyword>
<dbReference type="PROSITE" id="PS50929">
    <property type="entry name" value="ABC_TM1F"/>
    <property type="match status" value="1"/>
</dbReference>
<dbReference type="InterPro" id="IPR036640">
    <property type="entry name" value="ABC1_TM_sf"/>
</dbReference>
<evidence type="ECO:0000259" key="9">
    <source>
        <dbReference type="PROSITE" id="PS50929"/>
    </source>
</evidence>
<dbReference type="SMART" id="SM00382">
    <property type="entry name" value="AAA"/>
    <property type="match status" value="1"/>
</dbReference>
<keyword evidence="5 7" id="KW-1133">Transmembrane helix</keyword>
<dbReference type="InterPro" id="IPR003593">
    <property type="entry name" value="AAA+_ATPase"/>
</dbReference>
<evidence type="ECO:0000256" key="1">
    <source>
        <dbReference type="ARBA" id="ARBA00004651"/>
    </source>
</evidence>
<dbReference type="GO" id="GO:0005886">
    <property type="term" value="C:plasma membrane"/>
    <property type="evidence" value="ECO:0007669"/>
    <property type="project" value="UniProtKB-SubCell"/>
</dbReference>
<evidence type="ECO:0000256" key="5">
    <source>
        <dbReference type="ARBA" id="ARBA00022989"/>
    </source>
</evidence>
<protein>
    <submittedName>
        <fullName evidence="10">ATP-binding/permease protein CydD</fullName>
    </submittedName>
</protein>
<dbReference type="InterPro" id="IPR039421">
    <property type="entry name" value="Type_1_exporter"/>
</dbReference>
<dbReference type="InterPro" id="IPR003439">
    <property type="entry name" value="ABC_transporter-like_ATP-bd"/>
</dbReference>
<evidence type="ECO:0000256" key="7">
    <source>
        <dbReference type="SAM" id="Phobius"/>
    </source>
</evidence>
<evidence type="ECO:0000256" key="6">
    <source>
        <dbReference type="ARBA" id="ARBA00023136"/>
    </source>
</evidence>
<evidence type="ECO:0000256" key="3">
    <source>
        <dbReference type="ARBA" id="ARBA00022741"/>
    </source>
</evidence>
<keyword evidence="4 10" id="KW-0067">ATP-binding</keyword>
<dbReference type="PROSITE" id="PS50893">
    <property type="entry name" value="ABC_TRANSPORTER_2"/>
    <property type="match status" value="1"/>
</dbReference>
<evidence type="ECO:0000259" key="8">
    <source>
        <dbReference type="PROSITE" id="PS50893"/>
    </source>
</evidence>
<gene>
    <name evidence="10" type="primary">cydD_2</name>
    <name evidence="10" type="ORF">MP11Mi_26480</name>
</gene>
<dbReference type="PANTHER" id="PTHR24221">
    <property type="entry name" value="ATP-BINDING CASSETTE SUB-FAMILY B"/>
    <property type="match status" value="1"/>
</dbReference>
<dbReference type="Pfam" id="PF00005">
    <property type="entry name" value="ABC_tran"/>
    <property type="match status" value="1"/>
</dbReference>
<accession>A0AA97CW07</accession>
<dbReference type="GO" id="GO:0140359">
    <property type="term" value="F:ABC-type transporter activity"/>
    <property type="evidence" value="ECO:0007669"/>
    <property type="project" value="InterPro"/>
</dbReference>
<reference evidence="10" key="1">
    <citation type="submission" date="2023-06" db="EMBL/GenBank/DDBJ databases">
        <title>Gordonia sp. nov. and Pseudochrobactrum sp. nov., two species isolated from the burying beetle Nicrophorus vespilloides.</title>
        <authorList>
            <person name="Poehlein A."/>
            <person name="Guzman J."/>
            <person name="Daniel R."/>
            <person name="Vilcinskas A."/>
        </authorList>
    </citation>
    <scope>NUCLEOTIDE SEQUENCE</scope>
    <source>
        <strain evidence="10">MP11Mi</strain>
    </source>
</reference>
<proteinExistence type="predicted"/>